<protein>
    <submittedName>
        <fullName evidence="2">Fibronectin type III domain-containing protein</fullName>
    </submittedName>
</protein>
<gene>
    <name evidence="2" type="ORF">ET418_09140</name>
</gene>
<proteinExistence type="predicted"/>
<comment type="caution">
    <text evidence="2">The sequence shown here is derived from an EMBL/GenBank/DDBJ whole genome shotgun (WGS) entry which is preliminary data.</text>
</comment>
<dbReference type="InterPro" id="IPR003961">
    <property type="entry name" value="FN3_dom"/>
</dbReference>
<dbReference type="Gene3D" id="2.60.40.10">
    <property type="entry name" value="Immunoglobulins"/>
    <property type="match status" value="1"/>
</dbReference>
<name>A0A5A9XEM6_9BACT</name>
<organism evidence="2 3">
    <name type="scientific">Oryzomonas rubra</name>
    <dbReference type="NCBI Taxonomy" id="2509454"/>
    <lineage>
        <taxon>Bacteria</taxon>
        <taxon>Pseudomonadati</taxon>
        <taxon>Thermodesulfobacteriota</taxon>
        <taxon>Desulfuromonadia</taxon>
        <taxon>Geobacterales</taxon>
        <taxon>Geobacteraceae</taxon>
        <taxon>Oryzomonas</taxon>
    </lineage>
</organism>
<dbReference type="InterPro" id="IPR036116">
    <property type="entry name" value="FN3_sf"/>
</dbReference>
<accession>A0A5A9XEM6</accession>
<keyword evidence="3" id="KW-1185">Reference proteome</keyword>
<dbReference type="InterPro" id="IPR013783">
    <property type="entry name" value="Ig-like_fold"/>
</dbReference>
<evidence type="ECO:0000259" key="1">
    <source>
        <dbReference type="PROSITE" id="PS50853"/>
    </source>
</evidence>
<reference evidence="2 3" key="1">
    <citation type="submission" date="2019-04" db="EMBL/GenBank/DDBJ databases">
        <title>Geobacter ruber sp. nov., ferric-reducing bacteria isolated from paddy soil.</title>
        <authorList>
            <person name="Xu Z."/>
            <person name="Masuda Y."/>
            <person name="Itoh H."/>
            <person name="Senoo K."/>
        </authorList>
    </citation>
    <scope>NUCLEOTIDE SEQUENCE [LARGE SCALE GENOMIC DNA]</scope>
    <source>
        <strain evidence="2 3">Red88</strain>
    </source>
</reference>
<dbReference type="EMBL" id="SRSD01000005">
    <property type="protein sequence ID" value="KAA0891607.1"/>
    <property type="molecule type" value="Genomic_DNA"/>
</dbReference>
<evidence type="ECO:0000313" key="2">
    <source>
        <dbReference type="EMBL" id="KAA0891607.1"/>
    </source>
</evidence>
<evidence type="ECO:0000313" key="3">
    <source>
        <dbReference type="Proteomes" id="UP000324298"/>
    </source>
</evidence>
<dbReference type="PROSITE" id="PS51257">
    <property type="entry name" value="PROKAR_LIPOPROTEIN"/>
    <property type="match status" value="1"/>
</dbReference>
<sequence>MGMRFLLLFILFSLLSGCGKKGPLLYPDMLVPAAVTALTANQSGASVKIAFELPDKDMAGRSLRDLAGVSVFKRVESSLQQPDCPACTDDFRLFRKLYLDLPDATQIYGNKVVLLDSETRRNTAYSYYVVPFARDNSVGASSAPVRVRVTLQPFPPVLQVLPAPTEIKLEFVAIPPEEGSFVGYNLYRTAKNEPMPYLPLNKEPLTGTTYTDSGLERKTVYRYVVRTVVRMPWGGVAESGASNEAEGALKEEE</sequence>
<feature type="domain" description="Fibronectin type-III" evidence="1">
    <location>
        <begin position="152"/>
        <end position="252"/>
    </location>
</feature>
<dbReference type="PROSITE" id="PS50853">
    <property type="entry name" value="FN3"/>
    <property type="match status" value="1"/>
</dbReference>
<dbReference type="SUPFAM" id="SSF49265">
    <property type="entry name" value="Fibronectin type III"/>
    <property type="match status" value="1"/>
</dbReference>
<dbReference type="Proteomes" id="UP000324298">
    <property type="component" value="Unassembled WGS sequence"/>
</dbReference>
<dbReference type="AlphaFoldDB" id="A0A5A9XEM6"/>